<organism evidence="6 7">
    <name type="scientific">Tritonibacter scottomollicae</name>
    <name type="common">Epibacterium scottomollicae</name>
    <dbReference type="NCBI Taxonomy" id="483013"/>
    <lineage>
        <taxon>Bacteria</taxon>
        <taxon>Pseudomonadati</taxon>
        <taxon>Pseudomonadota</taxon>
        <taxon>Alphaproteobacteria</taxon>
        <taxon>Rhodobacterales</taxon>
        <taxon>Paracoccaceae</taxon>
        <taxon>Tritonibacter</taxon>
    </lineage>
</organism>
<feature type="DNA-binding region" description="H-T-H motif" evidence="4">
    <location>
        <begin position="38"/>
        <end position="57"/>
    </location>
</feature>
<sequence>MQEENKPTPNPERRAQMRARLIAAARALFVEKGYAEASTPEIVRAAGATRGALYHHFDDKRALFHAVVQQEAEAVTQAIQAAGQGAVGEGALTAGSRAFFAAMQIDGRAQLLLVDGPSVLGAQEMDRIDAGGGRAALRLGLAAAQPDLPAGELDARATVLSAAFDRAALAITQGDGAPEDFEAAMAALLGTGFG</sequence>
<feature type="domain" description="HTH tetR-type" evidence="5">
    <location>
        <begin position="15"/>
        <end position="75"/>
    </location>
</feature>
<dbReference type="RefSeq" id="WP_106162078.1">
    <property type="nucleotide sequence ID" value="NZ_PVUF01000001.1"/>
</dbReference>
<keyword evidence="3" id="KW-0804">Transcription</keyword>
<dbReference type="Pfam" id="PF00440">
    <property type="entry name" value="TetR_N"/>
    <property type="match status" value="1"/>
</dbReference>
<comment type="caution">
    <text evidence="6">The sequence shown here is derived from an EMBL/GenBank/DDBJ whole genome shotgun (WGS) entry which is preliminary data.</text>
</comment>
<evidence type="ECO:0000313" key="7">
    <source>
        <dbReference type="Proteomes" id="UP000237718"/>
    </source>
</evidence>
<dbReference type="GO" id="GO:0003700">
    <property type="term" value="F:DNA-binding transcription factor activity"/>
    <property type="evidence" value="ECO:0007669"/>
    <property type="project" value="TreeGrafter"/>
</dbReference>
<keyword evidence="1" id="KW-0805">Transcription regulation</keyword>
<dbReference type="SUPFAM" id="SSF46689">
    <property type="entry name" value="Homeodomain-like"/>
    <property type="match status" value="1"/>
</dbReference>
<dbReference type="InterPro" id="IPR049484">
    <property type="entry name" value="Rv0078-like_C"/>
</dbReference>
<dbReference type="EMBL" id="PVUF01000001">
    <property type="protein sequence ID" value="PRZ50338.1"/>
    <property type="molecule type" value="Genomic_DNA"/>
</dbReference>
<dbReference type="PANTHER" id="PTHR30055:SF234">
    <property type="entry name" value="HTH-TYPE TRANSCRIPTIONAL REGULATOR BETI"/>
    <property type="match status" value="1"/>
</dbReference>
<dbReference type="Pfam" id="PF21351">
    <property type="entry name" value="TetR_C_41"/>
    <property type="match status" value="1"/>
</dbReference>
<dbReference type="AlphaFoldDB" id="A0A2T1APU4"/>
<dbReference type="PANTHER" id="PTHR30055">
    <property type="entry name" value="HTH-TYPE TRANSCRIPTIONAL REGULATOR RUTR"/>
    <property type="match status" value="1"/>
</dbReference>
<reference evidence="6 7" key="1">
    <citation type="submission" date="2018-03" db="EMBL/GenBank/DDBJ databases">
        <title>Genomic Encyclopedia of Archaeal and Bacterial Type Strains, Phase II (KMG-II): from individual species to whole genera.</title>
        <authorList>
            <person name="Goeker M."/>
        </authorList>
    </citation>
    <scope>NUCLEOTIDE SEQUENCE [LARGE SCALE GENOMIC DNA]</scope>
    <source>
        <strain evidence="6 7">DSM 25328</strain>
    </source>
</reference>
<gene>
    <name evidence="6" type="ORF">CLV89_101558</name>
</gene>
<dbReference type="PROSITE" id="PS50977">
    <property type="entry name" value="HTH_TETR_2"/>
    <property type="match status" value="1"/>
</dbReference>
<dbReference type="Gene3D" id="1.10.357.10">
    <property type="entry name" value="Tetracycline Repressor, domain 2"/>
    <property type="match status" value="1"/>
</dbReference>
<dbReference type="Proteomes" id="UP000237718">
    <property type="component" value="Unassembled WGS sequence"/>
</dbReference>
<dbReference type="InterPro" id="IPR023772">
    <property type="entry name" value="DNA-bd_HTH_TetR-type_CS"/>
</dbReference>
<evidence type="ECO:0000256" key="1">
    <source>
        <dbReference type="ARBA" id="ARBA00023015"/>
    </source>
</evidence>
<protein>
    <submittedName>
        <fullName evidence="6">TetR family transcriptional regulator</fullName>
    </submittedName>
</protein>
<name>A0A2T1APU4_TRISK</name>
<dbReference type="InterPro" id="IPR001647">
    <property type="entry name" value="HTH_TetR"/>
</dbReference>
<dbReference type="OrthoDB" id="8478851at2"/>
<evidence type="ECO:0000256" key="3">
    <source>
        <dbReference type="ARBA" id="ARBA00023163"/>
    </source>
</evidence>
<evidence type="ECO:0000256" key="2">
    <source>
        <dbReference type="ARBA" id="ARBA00023125"/>
    </source>
</evidence>
<accession>A0A2T1APU4</accession>
<proteinExistence type="predicted"/>
<dbReference type="InterPro" id="IPR009057">
    <property type="entry name" value="Homeodomain-like_sf"/>
</dbReference>
<evidence type="ECO:0000259" key="5">
    <source>
        <dbReference type="PROSITE" id="PS50977"/>
    </source>
</evidence>
<dbReference type="InterPro" id="IPR050109">
    <property type="entry name" value="HTH-type_TetR-like_transc_reg"/>
</dbReference>
<dbReference type="PRINTS" id="PR00455">
    <property type="entry name" value="HTHTETR"/>
</dbReference>
<dbReference type="PROSITE" id="PS01081">
    <property type="entry name" value="HTH_TETR_1"/>
    <property type="match status" value="1"/>
</dbReference>
<keyword evidence="2 4" id="KW-0238">DNA-binding</keyword>
<evidence type="ECO:0000313" key="6">
    <source>
        <dbReference type="EMBL" id="PRZ50338.1"/>
    </source>
</evidence>
<evidence type="ECO:0000256" key="4">
    <source>
        <dbReference type="PROSITE-ProRule" id="PRU00335"/>
    </source>
</evidence>
<dbReference type="GO" id="GO:0000976">
    <property type="term" value="F:transcription cis-regulatory region binding"/>
    <property type="evidence" value="ECO:0007669"/>
    <property type="project" value="TreeGrafter"/>
</dbReference>